<dbReference type="AlphaFoldDB" id="A0A8S1BTV2"/>
<keyword evidence="1" id="KW-0472">Membrane</keyword>
<evidence type="ECO:0008006" key="4">
    <source>
        <dbReference type="Google" id="ProtNLM"/>
    </source>
</evidence>
<sequence>MFGGPFKYFGFESFSAMIIRCILTACLLLANLMTFATAFDNVAVSTLQNNRCPGIYCGRQLLSDGNWSRCGACPRGFRANSSSACMPCNSSPMSYDWMYLGFMALLPLTLHWYYIDSYLQSRLFFHQQSDGPSFTRISLSFHASALVEVVLSVVLTLLLMEPKGSLTVYSCPSFNLSDWYTLLHNPSPDYKYTLHCTQEAAYPLYSMVFVFYALCVIVMMTIRPFLIWLVIPSPSKRSKPTIPLPLPSHGKATVYSALYFLPILALLHALLAGLIYYSFPYVMIVVSLISSAVHFACKEDQSARKLFKSTVSNVRNVVILLGHWLLHAYGISCIIPLQVSTNCSQ</sequence>
<feature type="transmembrane region" description="Helical" evidence="1">
    <location>
        <begin position="277"/>
        <end position="297"/>
    </location>
</feature>
<feature type="transmembrane region" description="Helical" evidence="1">
    <location>
        <begin position="209"/>
        <end position="231"/>
    </location>
</feature>
<feature type="transmembrane region" description="Helical" evidence="1">
    <location>
        <begin position="317"/>
        <end position="339"/>
    </location>
</feature>
<organism evidence="2 3">
    <name type="scientific">Cloeon dipterum</name>
    <dbReference type="NCBI Taxonomy" id="197152"/>
    <lineage>
        <taxon>Eukaryota</taxon>
        <taxon>Metazoa</taxon>
        <taxon>Ecdysozoa</taxon>
        <taxon>Arthropoda</taxon>
        <taxon>Hexapoda</taxon>
        <taxon>Insecta</taxon>
        <taxon>Pterygota</taxon>
        <taxon>Palaeoptera</taxon>
        <taxon>Ephemeroptera</taxon>
        <taxon>Pisciforma</taxon>
        <taxon>Baetidae</taxon>
        <taxon>Cloeon</taxon>
    </lineage>
</organism>
<reference evidence="2 3" key="1">
    <citation type="submission" date="2020-04" db="EMBL/GenBank/DDBJ databases">
        <authorList>
            <person name="Alioto T."/>
            <person name="Alioto T."/>
            <person name="Gomez Garrido J."/>
        </authorList>
    </citation>
    <scope>NUCLEOTIDE SEQUENCE [LARGE SCALE GENOMIC DNA]</scope>
</reference>
<accession>A0A8S1BTV2</accession>
<feature type="transmembrane region" description="Helical" evidence="1">
    <location>
        <begin position="136"/>
        <end position="160"/>
    </location>
</feature>
<gene>
    <name evidence="2" type="ORF">CLODIP_2_CD05054</name>
</gene>
<dbReference type="GO" id="GO:0006986">
    <property type="term" value="P:response to unfolded protein"/>
    <property type="evidence" value="ECO:0007669"/>
    <property type="project" value="InterPro"/>
</dbReference>
<dbReference type="Pfam" id="PF05571">
    <property type="entry name" value="JAMP"/>
    <property type="match status" value="1"/>
</dbReference>
<proteinExistence type="predicted"/>
<dbReference type="InterPro" id="IPR008485">
    <property type="entry name" value="JAMP"/>
</dbReference>
<protein>
    <recommendedName>
        <fullName evidence="4">JNK1/MAPK8-associated membrane protein</fullName>
    </recommendedName>
</protein>
<keyword evidence="1" id="KW-1133">Transmembrane helix</keyword>
<feature type="transmembrane region" description="Helical" evidence="1">
    <location>
        <begin position="97"/>
        <end position="115"/>
    </location>
</feature>
<dbReference type="PANTHER" id="PTHR12740">
    <property type="entry name" value="JNK1/MAPK8-ASSOCIATED MEMBRANE PROTEIN"/>
    <property type="match status" value="1"/>
</dbReference>
<feature type="transmembrane region" description="Helical" evidence="1">
    <location>
        <begin position="252"/>
        <end position="271"/>
    </location>
</feature>
<dbReference type="GO" id="GO:0031625">
    <property type="term" value="F:ubiquitin protein ligase binding"/>
    <property type="evidence" value="ECO:0007669"/>
    <property type="project" value="TreeGrafter"/>
</dbReference>
<evidence type="ECO:0000313" key="2">
    <source>
        <dbReference type="EMBL" id="CAB3362338.1"/>
    </source>
</evidence>
<dbReference type="GO" id="GO:0016020">
    <property type="term" value="C:membrane"/>
    <property type="evidence" value="ECO:0007669"/>
    <property type="project" value="InterPro"/>
</dbReference>
<dbReference type="Proteomes" id="UP000494165">
    <property type="component" value="Unassembled WGS sequence"/>
</dbReference>
<evidence type="ECO:0000256" key="1">
    <source>
        <dbReference type="SAM" id="Phobius"/>
    </source>
</evidence>
<dbReference type="EMBL" id="CADEPI010000008">
    <property type="protein sequence ID" value="CAB3362338.1"/>
    <property type="molecule type" value="Genomic_DNA"/>
</dbReference>
<keyword evidence="1" id="KW-0812">Transmembrane</keyword>
<evidence type="ECO:0000313" key="3">
    <source>
        <dbReference type="Proteomes" id="UP000494165"/>
    </source>
</evidence>
<keyword evidence="3" id="KW-1185">Reference proteome</keyword>
<comment type="caution">
    <text evidence="2">The sequence shown here is derived from an EMBL/GenBank/DDBJ whole genome shotgun (WGS) entry which is preliminary data.</text>
</comment>
<dbReference type="OrthoDB" id="5920264at2759"/>
<dbReference type="PANTHER" id="PTHR12740:SF4">
    <property type="entry name" value="JNK1_MAPK8-ASSOCIATED MEMBRANE PROTEIN"/>
    <property type="match status" value="1"/>
</dbReference>
<name>A0A8S1BTV2_9INSE</name>
<dbReference type="GO" id="GO:0036503">
    <property type="term" value="P:ERAD pathway"/>
    <property type="evidence" value="ECO:0007669"/>
    <property type="project" value="TreeGrafter"/>
</dbReference>